<evidence type="ECO:0000313" key="2">
    <source>
        <dbReference type="Proteomes" id="UP001230649"/>
    </source>
</evidence>
<name>A0ACC2WZY9_9TREE</name>
<keyword evidence="2" id="KW-1185">Reference proteome</keyword>
<evidence type="ECO:0000313" key="1">
    <source>
        <dbReference type="EMBL" id="KAJ9116734.1"/>
    </source>
</evidence>
<accession>A0ACC2WZY9</accession>
<gene>
    <name evidence="1" type="ORF">QFC20_000669</name>
</gene>
<reference evidence="1" key="1">
    <citation type="submission" date="2023-04" db="EMBL/GenBank/DDBJ databases">
        <title>Draft Genome sequencing of Naganishia species isolated from polar environments using Oxford Nanopore Technology.</title>
        <authorList>
            <person name="Leo P."/>
            <person name="Venkateswaran K."/>
        </authorList>
    </citation>
    <scope>NUCLEOTIDE SEQUENCE</scope>
    <source>
        <strain evidence="1">MNA-CCFEE 5262</strain>
    </source>
</reference>
<comment type="caution">
    <text evidence="1">The sequence shown here is derived from an EMBL/GenBank/DDBJ whole genome shotgun (WGS) entry which is preliminary data.</text>
</comment>
<sequence length="733" mass="77754">MRAAPIPTRSRSSTTTGVPPRNAPTHIALPAAPTASSWTNTAFAAFGSSSGRPGGSGSASGSPGGHTPGSLPGTPSAESVVLPGTPSRDNQRPVTSPTSPRSSFLPNFIQRTRTRSSTLSGRRNQNQPQGTANQGLSTTQSQNQGHAQMATDQPATNGSVSGRGTPVLTRSMSTPAPQHNTHSPRPDAIPPTTAAAPARPSGQTYRIRLVPHLETYRSLHFEPVVRDLEPCSSSERLDGTVLKVGRFTEKQSHAMQAAQQGVTNAAPQRDARPGFTAGVDGDPAFNPFTYATTDPAAPAQPPNGTGPTSTVLVNGFPLSGERPATGMGGGGHLTSAKVAFKSKVVSRAHAEIWCEGEGKFFVKDTRSSSGTFLNHIRLSNPGMESRPFPIKDGDIVQLGVDYQGGTEEMYRCVKMRIEVGRERQRGQNNFNKEAMKQLRALGGVPESPIAASGTSIKEKKPATKASVTDCCIFHARMSYVELARPALGNTDTSWNLPREQFHYKCIRPMLQLHHPGFSCPLCRTFHDLEADVEVEDAWDVASRRASVRRESSQVVDNDPLVAAIQAAVSAGPPSVPSDSPENTSRNTIDAVSELPILNPVLVTETSNGDVHMSSGYSPEGIHDDVNDNALNQNNSAPATHSGRQLSGAGMSLGGLPIPQFNDPSALANPNYAGLDAATPMNTTFLSTLAESPVDPAPGSTLLPRIPGRLDEVGEGEEETDEVRLREPEDHLYT</sequence>
<organism evidence="1 2">
    <name type="scientific">Naganishia adeliensis</name>
    <dbReference type="NCBI Taxonomy" id="92952"/>
    <lineage>
        <taxon>Eukaryota</taxon>
        <taxon>Fungi</taxon>
        <taxon>Dikarya</taxon>
        <taxon>Basidiomycota</taxon>
        <taxon>Agaricomycotina</taxon>
        <taxon>Tremellomycetes</taxon>
        <taxon>Filobasidiales</taxon>
        <taxon>Filobasidiaceae</taxon>
        <taxon>Naganishia</taxon>
    </lineage>
</organism>
<proteinExistence type="predicted"/>
<dbReference type="Proteomes" id="UP001230649">
    <property type="component" value="Unassembled WGS sequence"/>
</dbReference>
<protein>
    <submittedName>
        <fullName evidence="1">Uncharacterized protein</fullName>
    </submittedName>
</protein>
<dbReference type="EMBL" id="JASBWS010000003">
    <property type="protein sequence ID" value="KAJ9116734.1"/>
    <property type="molecule type" value="Genomic_DNA"/>
</dbReference>